<evidence type="ECO:0000313" key="2">
    <source>
        <dbReference type="EMBL" id="KAJ1146028.1"/>
    </source>
</evidence>
<sequence>MKLCSSDGGAGVPPGNQRRVSEPALAGMQRQQLPVPASHTISATWQQGKPPSLTQELSEEQTGTAEPDPASPPGKVRQHGAPFQKFFPHIAPALSSGKLDTRWTLKKDKTRRASRGGHLRTANILQQKSYKLVNVSIRSHLLLSTLAFIFASDHPSTRYHEKSVLLKCQFYLKYDKALEIFIQYHLHVSFIEQ</sequence>
<evidence type="ECO:0000313" key="3">
    <source>
        <dbReference type="Proteomes" id="UP001066276"/>
    </source>
</evidence>
<evidence type="ECO:0000256" key="1">
    <source>
        <dbReference type="SAM" id="MobiDB-lite"/>
    </source>
</evidence>
<organism evidence="2 3">
    <name type="scientific">Pleurodeles waltl</name>
    <name type="common">Iberian ribbed newt</name>
    <dbReference type="NCBI Taxonomy" id="8319"/>
    <lineage>
        <taxon>Eukaryota</taxon>
        <taxon>Metazoa</taxon>
        <taxon>Chordata</taxon>
        <taxon>Craniata</taxon>
        <taxon>Vertebrata</taxon>
        <taxon>Euteleostomi</taxon>
        <taxon>Amphibia</taxon>
        <taxon>Batrachia</taxon>
        <taxon>Caudata</taxon>
        <taxon>Salamandroidea</taxon>
        <taxon>Salamandridae</taxon>
        <taxon>Pleurodelinae</taxon>
        <taxon>Pleurodeles</taxon>
    </lineage>
</organism>
<comment type="caution">
    <text evidence="2">The sequence shown here is derived from an EMBL/GenBank/DDBJ whole genome shotgun (WGS) entry which is preliminary data.</text>
</comment>
<feature type="compositionally biased region" description="Polar residues" evidence="1">
    <location>
        <begin position="39"/>
        <end position="64"/>
    </location>
</feature>
<keyword evidence="3" id="KW-1185">Reference proteome</keyword>
<proteinExistence type="predicted"/>
<dbReference type="Proteomes" id="UP001066276">
    <property type="component" value="Chromosome 6"/>
</dbReference>
<accession>A0AAV7R5K1</accession>
<protein>
    <submittedName>
        <fullName evidence="2">Uncharacterized protein</fullName>
    </submittedName>
</protein>
<reference evidence="2" key="1">
    <citation type="journal article" date="2022" name="bioRxiv">
        <title>Sequencing and chromosome-scale assembly of the giantPleurodeles waltlgenome.</title>
        <authorList>
            <person name="Brown T."/>
            <person name="Elewa A."/>
            <person name="Iarovenko S."/>
            <person name="Subramanian E."/>
            <person name="Araus A.J."/>
            <person name="Petzold A."/>
            <person name="Susuki M."/>
            <person name="Suzuki K.-i.T."/>
            <person name="Hayashi T."/>
            <person name="Toyoda A."/>
            <person name="Oliveira C."/>
            <person name="Osipova E."/>
            <person name="Leigh N.D."/>
            <person name="Simon A."/>
            <person name="Yun M.H."/>
        </authorList>
    </citation>
    <scope>NUCLEOTIDE SEQUENCE</scope>
    <source>
        <strain evidence="2">20211129_DDA</strain>
        <tissue evidence="2">Liver</tissue>
    </source>
</reference>
<feature type="region of interest" description="Disordered" evidence="1">
    <location>
        <begin position="1"/>
        <end position="79"/>
    </location>
</feature>
<gene>
    <name evidence="2" type="ORF">NDU88_012310</name>
</gene>
<name>A0AAV7R5K1_PLEWA</name>
<dbReference type="EMBL" id="JANPWB010000010">
    <property type="protein sequence ID" value="KAJ1146028.1"/>
    <property type="molecule type" value="Genomic_DNA"/>
</dbReference>
<dbReference type="AlphaFoldDB" id="A0AAV7R5K1"/>